<name>A0ACB9MT11_BAUVA</name>
<dbReference type="EMBL" id="CM039433">
    <property type="protein sequence ID" value="KAI4327186.1"/>
    <property type="molecule type" value="Genomic_DNA"/>
</dbReference>
<sequence length="248" mass="27737">MELHSKDLLSLVCIILLLPALCTSQDGFTYSRATYYGSPDCYGSPKGACGFGEYGRTVNDGSVTGVCGLWKNGSGCGACYQVRCKIPDYCDDDGAYVVVTDFGVGDNTDFVMSPRAYSRLGRNPDASAKLFKCGVVDVEYRRVPCRYSYNILVKVHEHSRNPHYLAIVVLYVGGTTDITAVELWREDCQEWRPMRRVFGVVFDYENPPRAQINLRFQVNGQADWVPLKRPLPSTWEAGAAYETDIQFD</sequence>
<evidence type="ECO:0000313" key="2">
    <source>
        <dbReference type="Proteomes" id="UP000828941"/>
    </source>
</evidence>
<organism evidence="1 2">
    <name type="scientific">Bauhinia variegata</name>
    <name type="common">Purple orchid tree</name>
    <name type="synonym">Phanera variegata</name>
    <dbReference type="NCBI Taxonomy" id="167791"/>
    <lineage>
        <taxon>Eukaryota</taxon>
        <taxon>Viridiplantae</taxon>
        <taxon>Streptophyta</taxon>
        <taxon>Embryophyta</taxon>
        <taxon>Tracheophyta</taxon>
        <taxon>Spermatophyta</taxon>
        <taxon>Magnoliopsida</taxon>
        <taxon>eudicotyledons</taxon>
        <taxon>Gunneridae</taxon>
        <taxon>Pentapetalae</taxon>
        <taxon>rosids</taxon>
        <taxon>fabids</taxon>
        <taxon>Fabales</taxon>
        <taxon>Fabaceae</taxon>
        <taxon>Cercidoideae</taxon>
        <taxon>Cercideae</taxon>
        <taxon>Bauhiniinae</taxon>
        <taxon>Bauhinia</taxon>
    </lineage>
</organism>
<proteinExistence type="predicted"/>
<keyword evidence="2" id="KW-1185">Reference proteome</keyword>
<dbReference type="Proteomes" id="UP000828941">
    <property type="component" value="Chromosome 8"/>
</dbReference>
<protein>
    <submittedName>
        <fullName evidence="1">Uncharacterized protein</fullName>
    </submittedName>
</protein>
<comment type="caution">
    <text evidence="1">The sequence shown here is derived from an EMBL/GenBank/DDBJ whole genome shotgun (WGS) entry which is preliminary data.</text>
</comment>
<reference evidence="1 2" key="1">
    <citation type="journal article" date="2022" name="DNA Res.">
        <title>Chromosomal-level genome assembly of the orchid tree Bauhinia variegata (Leguminosae; Cercidoideae) supports the allotetraploid origin hypothesis of Bauhinia.</title>
        <authorList>
            <person name="Zhong Y."/>
            <person name="Chen Y."/>
            <person name="Zheng D."/>
            <person name="Pang J."/>
            <person name="Liu Y."/>
            <person name="Luo S."/>
            <person name="Meng S."/>
            <person name="Qian L."/>
            <person name="Wei D."/>
            <person name="Dai S."/>
            <person name="Zhou R."/>
        </authorList>
    </citation>
    <scope>NUCLEOTIDE SEQUENCE [LARGE SCALE GENOMIC DNA]</scope>
    <source>
        <strain evidence="1">BV-YZ2020</strain>
    </source>
</reference>
<evidence type="ECO:0000313" key="1">
    <source>
        <dbReference type="EMBL" id="KAI4327186.1"/>
    </source>
</evidence>
<accession>A0ACB9MT11</accession>
<gene>
    <name evidence="1" type="ORF">L6164_019678</name>
</gene>